<dbReference type="AlphaFoldDB" id="A0A6C0IE93"/>
<dbReference type="EC" id="2.7.7.6" evidence="1"/>
<reference evidence="8" key="1">
    <citation type="journal article" date="2020" name="Nature">
        <title>Giant virus diversity and host interactions through global metagenomics.</title>
        <authorList>
            <person name="Schulz F."/>
            <person name="Roux S."/>
            <person name="Paez-Espino D."/>
            <person name="Jungbluth S."/>
            <person name="Walsh D.A."/>
            <person name="Denef V.J."/>
            <person name="McMahon K.D."/>
            <person name="Konstantinidis K.T."/>
            <person name="Eloe-Fadrosh E.A."/>
            <person name="Kyrpides N.C."/>
            <person name="Woyke T."/>
        </authorList>
    </citation>
    <scope>NUCLEOTIDE SEQUENCE</scope>
    <source>
        <strain evidence="8">GVMAG-M-3300023184-71</strain>
    </source>
</reference>
<evidence type="ECO:0000259" key="7">
    <source>
        <dbReference type="Pfam" id="PF04998"/>
    </source>
</evidence>
<evidence type="ECO:0000256" key="5">
    <source>
        <dbReference type="ARBA" id="ARBA00023163"/>
    </source>
</evidence>
<evidence type="ECO:0000256" key="1">
    <source>
        <dbReference type="ARBA" id="ARBA00012418"/>
    </source>
</evidence>
<keyword evidence="3" id="KW-0808">Transferase</keyword>
<dbReference type="GO" id="GO:0003899">
    <property type="term" value="F:DNA-directed RNA polymerase activity"/>
    <property type="evidence" value="ECO:0007669"/>
    <property type="project" value="UniProtKB-EC"/>
</dbReference>
<dbReference type="InterPro" id="IPR007081">
    <property type="entry name" value="RNA_pol_Rpb1_5"/>
</dbReference>
<dbReference type="GO" id="GO:0003677">
    <property type="term" value="F:DNA binding"/>
    <property type="evidence" value="ECO:0007669"/>
    <property type="project" value="InterPro"/>
</dbReference>
<evidence type="ECO:0000256" key="4">
    <source>
        <dbReference type="ARBA" id="ARBA00022695"/>
    </source>
</evidence>
<evidence type="ECO:0000256" key="6">
    <source>
        <dbReference type="ARBA" id="ARBA00048552"/>
    </source>
</evidence>
<evidence type="ECO:0000313" key="8">
    <source>
        <dbReference type="EMBL" id="QHT90765.1"/>
    </source>
</evidence>
<dbReference type="GO" id="GO:0006351">
    <property type="term" value="P:DNA-templated transcription"/>
    <property type="evidence" value="ECO:0007669"/>
    <property type="project" value="InterPro"/>
</dbReference>
<keyword evidence="5" id="KW-0804">Transcription</keyword>
<dbReference type="EMBL" id="MN740157">
    <property type="protein sequence ID" value="QHT90765.1"/>
    <property type="molecule type" value="Genomic_DNA"/>
</dbReference>
<dbReference type="GO" id="GO:0000428">
    <property type="term" value="C:DNA-directed RNA polymerase complex"/>
    <property type="evidence" value="ECO:0007669"/>
    <property type="project" value="UniProtKB-KW"/>
</dbReference>
<accession>A0A6C0IE93</accession>
<comment type="catalytic activity">
    <reaction evidence="6">
        <text>RNA(n) + a ribonucleoside 5'-triphosphate = RNA(n+1) + diphosphate</text>
        <dbReference type="Rhea" id="RHEA:21248"/>
        <dbReference type="Rhea" id="RHEA-COMP:14527"/>
        <dbReference type="Rhea" id="RHEA-COMP:17342"/>
        <dbReference type="ChEBI" id="CHEBI:33019"/>
        <dbReference type="ChEBI" id="CHEBI:61557"/>
        <dbReference type="ChEBI" id="CHEBI:140395"/>
        <dbReference type="EC" id="2.7.7.6"/>
    </reaction>
</comment>
<keyword evidence="4" id="KW-0548">Nucleotidyltransferase</keyword>
<dbReference type="PANTHER" id="PTHR19376">
    <property type="entry name" value="DNA-DIRECTED RNA POLYMERASE"/>
    <property type="match status" value="1"/>
</dbReference>
<protein>
    <recommendedName>
        <fullName evidence="1">DNA-directed RNA polymerase</fullName>
        <ecNumber evidence="1">2.7.7.6</ecNumber>
    </recommendedName>
</protein>
<dbReference type="PANTHER" id="PTHR19376:SF32">
    <property type="entry name" value="DNA-DIRECTED RNA POLYMERASE III SUBUNIT RPC1"/>
    <property type="match status" value="1"/>
</dbReference>
<dbReference type="Pfam" id="PF04998">
    <property type="entry name" value="RNA_pol_Rpb1_5"/>
    <property type="match status" value="1"/>
</dbReference>
<feature type="domain" description="RNA polymerase Rpb1" evidence="7">
    <location>
        <begin position="68"/>
        <end position="404"/>
    </location>
</feature>
<organism evidence="8">
    <name type="scientific">viral metagenome</name>
    <dbReference type="NCBI Taxonomy" id="1070528"/>
    <lineage>
        <taxon>unclassified sequences</taxon>
        <taxon>metagenomes</taxon>
        <taxon>organismal metagenomes</taxon>
    </lineage>
</organism>
<name>A0A6C0IE93_9ZZZZ</name>
<proteinExistence type="predicted"/>
<dbReference type="Gene3D" id="1.10.150.390">
    <property type="match status" value="1"/>
</dbReference>
<sequence>MIPWLDLVGVHQKMSTTRKLTETEIEWILENAGDYVPRFLPVDLRCGFVEKMVAPLRQQLQKVEVVDHPQVVEKIRDKIQEKIQRCVVPPGEGVGVICAQSIGERQTQLTLNSFHQSGLSVATVVTGVPRFLELLNATKDPKMSSNRFRMRLPNLDTPNKIRNVLTHHMVHLTLADLVIRDTVHEDKEEEVWYGAFETVYSNRFRDFHACVSLELDLKKMHQYQLTPMRMSEKLEAQFTDICCVFSPLHVGQLDVFVDVSQVALPEEAPSFLTSANYLRIYLEDIVKVKLLETEMSGLKGIQRYHILKNDEGLYVETEGSHFQGLVMLPFVDISSARSNNMWDIYHVMGIEATREFLMEEFTSIVSSDGTFLNPVHILLLVDIMTHHGTINSVSRYGLKKEQVGVLSRSSFEESLDHFCNAAFYAEKEPVKAVSAAIMCGKRSKIGSGLCSLLMDWSIMAEKKICSAVE</sequence>
<keyword evidence="2" id="KW-0240">DNA-directed RNA polymerase</keyword>
<evidence type="ECO:0000256" key="2">
    <source>
        <dbReference type="ARBA" id="ARBA00022478"/>
    </source>
</evidence>
<dbReference type="SUPFAM" id="SSF64484">
    <property type="entry name" value="beta and beta-prime subunits of DNA dependent RNA-polymerase"/>
    <property type="match status" value="1"/>
</dbReference>
<dbReference type="InterPro" id="IPR045867">
    <property type="entry name" value="DNA-dir_RpoC_beta_prime"/>
</dbReference>
<evidence type="ECO:0000256" key="3">
    <source>
        <dbReference type="ARBA" id="ARBA00022679"/>
    </source>
</evidence>